<dbReference type="InterPro" id="IPR009606">
    <property type="entry name" value="DEAL/Modifying_wall_lignin1/2"/>
</dbReference>
<protein>
    <submittedName>
        <fullName evidence="8">Uncharacterized protein</fullName>
    </submittedName>
</protein>
<keyword evidence="9" id="KW-1185">Reference proteome</keyword>
<name>A0A443NRC5_9MAGN</name>
<evidence type="ECO:0000256" key="1">
    <source>
        <dbReference type="ARBA" id="ARBA00004127"/>
    </source>
</evidence>
<feature type="transmembrane region" description="Helical" evidence="7">
    <location>
        <begin position="49"/>
        <end position="78"/>
    </location>
</feature>
<evidence type="ECO:0000313" key="9">
    <source>
        <dbReference type="Proteomes" id="UP000283530"/>
    </source>
</evidence>
<accession>A0A443NRC5</accession>
<evidence type="ECO:0000256" key="3">
    <source>
        <dbReference type="ARBA" id="ARBA00022729"/>
    </source>
</evidence>
<comment type="subcellular location">
    <subcellularLocation>
        <location evidence="1">Endomembrane system</location>
        <topology evidence="1">Multi-pass membrane protein</topology>
    </subcellularLocation>
</comment>
<gene>
    <name evidence="8" type="ORF">CKAN_00973800</name>
</gene>
<evidence type="ECO:0000256" key="4">
    <source>
        <dbReference type="ARBA" id="ARBA00022989"/>
    </source>
</evidence>
<keyword evidence="3" id="KW-0732">Signal</keyword>
<evidence type="ECO:0000313" key="8">
    <source>
        <dbReference type="EMBL" id="RWR81071.1"/>
    </source>
</evidence>
<keyword evidence="5 7" id="KW-0472">Membrane</keyword>
<keyword evidence="2 7" id="KW-0812">Transmembrane</keyword>
<sequence length="195" mass="20733">MERNVVLVCVSASFLGVLAAALGFAAEGTRIKVSDVQWATSNTCTYPKSPALALGLTSALALLVAQIIINTAAGCFCYKKYSYPSASKWTIALISFVISWVTFVIAFLLLLTGAALNDQRGEQQTYFGDYCFIVKGGVFAGGAVCSLVSVSLGITYYLALSLAKNTEPWGVHNNQGIAMAHPQCPPQSTQPVFCE</sequence>
<dbReference type="Pfam" id="PF06749">
    <property type="entry name" value="DUF1218"/>
    <property type="match status" value="1"/>
</dbReference>
<dbReference type="GO" id="GO:0012505">
    <property type="term" value="C:endomembrane system"/>
    <property type="evidence" value="ECO:0007669"/>
    <property type="project" value="UniProtKB-SubCell"/>
</dbReference>
<evidence type="ECO:0000256" key="5">
    <source>
        <dbReference type="ARBA" id="ARBA00023136"/>
    </source>
</evidence>
<evidence type="ECO:0000256" key="2">
    <source>
        <dbReference type="ARBA" id="ARBA00022692"/>
    </source>
</evidence>
<dbReference type="InterPro" id="IPR052222">
    <property type="entry name" value="DESIGUAL"/>
</dbReference>
<dbReference type="OrthoDB" id="678343at2759"/>
<dbReference type="AlphaFoldDB" id="A0A443NRC5"/>
<comment type="similarity">
    <text evidence="6">Belongs to the DESIGUAL family.</text>
</comment>
<feature type="transmembrane region" description="Helical" evidence="7">
    <location>
        <begin position="136"/>
        <end position="159"/>
    </location>
</feature>
<comment type="caution">
    <text evidence="8">The sequence shown here is derived from an EMBL/GenBank/DDBJ whole genome shotgun (WGS) entry which is preliminary data.</text>
</comment>
<evidence type="ECO:0000256" key="7">
    <source>
        <dbReference type="SAM" id="Phobius"/>
    </source>
</evidence>
<dbReference type="Proteomes" id="UP000283530">
    <property type="component" value="Unassembled WGS sequence"/>
</dbReference>
<feature type="transmembrane region" description="Helical" evidence="7">
    <location>
        <begin position="90"/>
        <end position="116"/>
    </location>
</feature>
<organism evidence="8 9">
    <name type="scientific">Cinnamomum micranthum f. kanehirae</name>
    <dbReference type="NCBI Taxonomy" id="337451"/>
    <lineage>
        <taxon>Eukaryota</taxon>
        <taxon>Viridiplantae</taxon>
        <taxon>Streptophyta</taxon>
        <taxon>Embryophyta</taxon>
        <taxon>Tracheophyta</taxon>
        <taxon>Spermatophyta</taxon>
        <taxon>Magnoliopsida</taxon>
        <taxon>Magnoliidae</taxon>
        <taxon>Laurales</taxon>
        <taxon>Lauraceae</taxon>
        <taxon>Cinnamomum</taxon>
    </lineage>
</organism>
<reference evidence="8 9" key="1">
    <citation type="journal article" date="2019" name="Nat. Plants">
        <title>Stout camphor tree genome fills gaps in understanding of flowering plant genome evolution.</title>
        <authorList>
            <person name="Chaw S.M."/>
            <person name="Liu Y.C."/>
            <person name="Wu Y.W."/>
            <person name="Wang H.Y."/>
            <person name="Lin C.I."/>
            <person name="Wu C.S."/>
            <person name="Ke H.M."/>
            <person name="Chang L.Y."/>
            <person name="Hsu C.Y."/>
            <person name="Yang H.T."/>
            <person name="Sudianto E."/>
            <person name="Hsu M.H."/>
            <person name="Wu K.P."/>
            <person name="Wang L.N."/>
            <person name="Leebens-Mack J.H."/>
            <person name="Tsai I.J."/>
        </authorList>
    </citation>
    <scope>NUCLEOTIDE SEQUENCE [LARGE SCALE GENOMIC DNA]</scope>
    <source>
        <strain evidence="9">cv. Chaw 1501</strain>
        <tissue evidence="8">Young leaves</tissue>
    </source>
</reference>
<keyword evidence="4 7" id="KW-1133">Transmembrane helix</keyword>
<dbReference type="PANTHER" id="PTHR31769">
    <property type="entry name" value="OS07G0462200 PROTEIN-RELATED"/>
    <property type="match status" value="1"/>
</dbReference>
<proteinExistence type="inferred from homology"/>
<dbReference type="EMBL" id="QPKB01000003">
    <property type="protein sequence ID" value="RWR81071.1"/>
    <property type="molecule type" value="Genomic_DNA"/>
</dbReference>
<evidence type="ECO:0000256" key="6">
    <source>
        <dbReference type="ARBA" id="ARBA00029467"/>
    </source>
</evidence>